<organism evidence="1 2">
    <name type="scientific">Cohnella suwonensis</name>
    <dbReference type="NCBI Taxonomy" id="696072"/>
    <lineage>
        <taxon>Bacteria</taxon>
        <taxon>Bacillati</taxon>
        <taxon>Bacillota</taxon>
        <taxon>Bacilli</taxon>
        <taxon>Bacillales</taxon>
        <taxon>Paenibacillaceae</taxon>
        <taxon>Cohnella</taxon>
    </lineage>
</organism>
<protein>
    <recommendedName>
        <fullName evidence="3">Butirosin biosynthesis protein H N-terminal domain-containing protein</fullName>
    </recommendedName>
</protein>
<dbReference type="EMBL" id="JBHSMH010000023">
    <property type="protein sequence ID" value="MFC5468996.1"/>
    <property type="molecule type" value="Genomic_DNA"/>
</dbReference>
<keyword evidence="2" id="KW-1185">Reference proteome</keyword>
<dbReference type="Proteomes" id="UP001596105">
    <property type="component" value="Unassembled WGS sequence"/>
</dbReference>
<evidence type="ECO:0000313" key="2">
    <source>
        <dbReference type="Proteomes" id="UP001596105"/>
    </source>
</evidence>
<dbReference type="RefSeq" id="WP_209749169.1">
    <property type="nucleotide sequence ID" value="NZ_JBHSMH010000023.1"/>
</dbReference>
<evidence type="ECO:0008006" key="3">
    <source>
        <dbReference type="Google" id="ProtNLM"/>
    </source>
</evidence>
<accession>A0ABW0LWA3</accession>
<name>A0ABW0LWA3_9BACL</name>
<reference evidence="2" key="1">
    <citation type="journal article" date="2019" name="Int. J. Syst. Evol. Microbiol.">
        <title>The Global Catalogue of Microorganisms (GCM) 10K type strain sequencing project: providing services to taxonomists for standard genome sequencing and annotation.</title>
        <authorList>
            <consortium name="The Broad Institute Genomics Platform"/>
            <consortium name="The Broad Institute Genome Sequencing Center for Infectious Disease"/>
            <person name="Wu L."/>
            <person name="Ma J."/>
        </authorList>
    </citation>
    <scope>NUCLEOTIDE SEQUENCE [LARGE SCALE GENOMIC DNA]</scope>
    <source>
        <strain evidence="2">CCUG 57113</strain>
    </source>
</reference>
<gene>
    <name evidence="1" type="ORF">ACFPPD_09700</name>
</gene>
<proteinExistence type="predicted"/>
<comment type="caution">
    <text evidence="1">The sequence shown here is derived from an EMBL/GenBank/DDBJ whole genome shotgun (WGS) entry which is preliminary data.</text>
</comment>
<sequence>MSVTRKESILPVSNPMVTLYAAHANALSVLESRPGTVPWLLNRFVQTVCWQKAWVDYLDFNFRDCPMLNYQRIDKTFIALKWDNDIAAFAKNAIDSGYYVSFLVKTRFIPAYIHGGDHLHELFVYGYDDDAREFYIADNFDYGRYQFKKCTYEELDEGYSHTSAQDERKFYGAPQAKGAIQLISFSGADAPAFDPGLFAESLEDYLLGTMPTSGFNLFDYKPHAYGCSAVYQVAIGNIREIIDKPDAFFDIRRFQILWEHKSVMLTRLGYMAEQRMMEDARIVERYRDLERKLHRARGMILKYFFTQDKSILEEAAAFYQTLLNMDLECSNDLLHRLKAGS</sequence>
<evidence type="ECO:0000313" key="1">
    <source>
        <dbReference type="EMBL" id="MFC5468996.1"/>
    </source>
</evidence>